<sequence>MSRIIATPQVTVVIPTYQRAPMIRRTLAELVRQRIGVDRFEVIVADDGGSDDTLAVVQEFAGSLHIRYIWQEDLGFRAGQARNAGARLAAAPLLVFLDSGTLPGPDFLGRHLAAHERPVRKAVIGYAYGYNPEEPMEGAEGVILSHPPEETVRLFAGNPAFHDRRHAILEPVDFDPERRALPWDLMWTINVSIHAGDFWAAGGFDESFVGWGAEDSELAYRLHSTGLRFTFDRDAWVVEVPHESDWEVQDATYRVNMRQFLAKHRQPMMEIGERLVFHGSGLEWNEHVEDLIAWTGKARETDVAKEVAAAVRDAGPGARIAVFGCGSYSPDTATPAVLCDFDADLLDAALVDGRHTGHHAIGIQTPLADKSVDVVVLTSRLAGLRPRWDEDLLTEAARIGHRIIEASSPAGGIQSGLGAPKLSRVLT</sequence>
<dbReference type="Pfam" id="PF02709">
    <property type="entry name" value="Glyco_transf_7C"/>
    <property type="match status" value="1"/>
</dbReference>
<dbReference type="InterPro" id="IPR029044">
    <property type="entry name" value="Nucleotide-diphossugar_trans"/>
</dbReference>
<dbReference type="SUPFAM" id="SSF53448">
    <property type="entry name" value="Nucleotide-diphospho-sugar transferases"/>
    <property type="match status" value="1"/>
</dbReference>
<dbReference type="InterPro" id="IPR001173">
    <property type="entry name" value="Glyco_trans_2-like"/>
</dbReference>
<proteinExistence type="predicted"/>
<dbReference type="AlphaFoldDB" id="A0A6V8LGF4"/>
<keyword evidence="1" id="KW-0808">Transferase</keyword>
<evidence type="ECO:0000313" key="5">
    <source>
        <dbReference type="Proteomes" id="UP000482960"/>
    </source>
</evidence>
<feature type="domain" description="Glycosyltransferase 2-like" evidence="2">
    <location>
        <begin position="11"/>
        <end position="134"/>
    </location>
</feature>
<reference evidence="4 5" key="1">
    <citation type="submission" date="2020-03" db="EMBL/GenBank/DDBJ databases">
        <title>Whole genome shotgun sequence of Phytohabitans rumicis NBRC 108638.</title>
        <authorList>
            <person name="Komaki H."/>
            <person name="Tamura T."/>
        </authorList>
    </citation>
    <scope>NUCLEOTIDE SEQUENCE [LARGE SCALE GENOMIC DNA]</scope>
    <source>
        <strain evidence="4 5">NBRC 108638</strain>
    </source>
</reference>
<dbReference type="PANTHER" id="PTHR43685">
    <property type="entry name" value="GLYCOSYLTRANSFERASE"/>
    <property type="match status" value="1"/>
</dbReference>
<keyword evidence="5" id="KW-1185">Reference proteome</keyword>
<dbReference type="Gene3D" id="3.90.550.10">
    <property type="entry name" value="Spore Coat Polysaccharide Biosynthesis Protein SpsA, Chain A"/>
    <property type="match status" value="1"/>
</dbReference>
<evidence type="ECO:0000259" key="3">
    <source>
        <dbReference type="Pfam" id="PF02709"/>
    </source>
</evidence>
<dbReference type="EMBL" id="BLPG01000001">
    <property type="protein sequence ID" value="GFJ93978.1"/>
    <property type="molecule type" value="Genomic_DNA"/>
</dbReference>
<evidence type="ECO:0000256" key="1">
    <source>
        <dbReference type="ARBA" id="ARBA00022679"/>
    </source>
</evidence>
<comment type="caution">
    <text evidence="4">The sequence shown here is derived from an EMBL/GenBank/DDBJ whole genome shotgun (WGS) entry which is preliminary data.</text>
</comment>
<evidence type="ECO:0000313" key="4">
    <source>
        <dbReference type="EMBL" id="GFJ93978.1"/>
    </source>
</evidence>
<name>A0A6V8LGF4_9ACTN</name>
<dbReference type="GO" id="GO:0016740">
    <property type="term" value="F:transferase activity"/>
    <property type="evidence" value="ECO:0007669"/>
    <property type="project" value="UniProtKB-KW"/>
</dbReference>
<reference evidence="4 5" key="2">
    <citation type="submission" date="2020-03" db="EMBL/GenBank/DDBJ databases">
        <authorList>
            <person name="Ichikawa N."/>
            <person name="Kimura A."/>
            <person name="Kitahashi Y."/>
            <person name="Uohara A."/>
        </authorList>
    </citation>
    <scope>NUCLEOTIDE SEQUENCE [LARGE SCALE GENOMIC DNA]</scope>
    <source>
        <strain evidence="4 5">NBRC 108638</strain>
    </source>
</reference>
<dbReference type="Pfam" id="PF00535">
    <property type="entry name" value="Glycos_transf_2"/>
    <property type="match status" value="1"/>
</dbReference>
<dbReference type="InterPro" id="IPR050834">
    <property type="entry name" value="Glycosyltransf_2"/>
</dbReference>
<organism evidence="4 5">
    <name type="scientific">Phytohabitans rumicis</name>
    <dbReference type="NCBI Taxonomy" id="1076125"/>
    <lineage>
        <taxon>Bacteria</taxon>
        <taxon>Bacillati</taxon>
        <taxon>Actinomycetota</taxon>
        <taxon>Actinomycetes</taxon>
        <taxon>Micromonosporales</taxon>
        <taxon>Micromonosporaceae</taxon>
    </lineage>
</organism>
<evidence type="ECO:0008006" key="6">
    <source>
        <dbReference type="Google" id="ProtNLM"/>
    </source>
</evidence>
<gene>
    <name evidence="4" type="ORF">Prum_076200</name>
</gene>
<evidence type="ECO:0000259" key="2">
    <source>
        <dbReference type="Pfam" id="PF00535"/>
    </source>
</evidence>
<dbReference type="RefSeq" id="WP_218577507.1">
    <property type="nucleotide sequence ID" value="NZ_BLPG01000001.1"/>
</dbReference>
<dbReference type="Proteomes" id="UP000482960">
    <property type="component" value="Unassembled WGS sequence"/>
</dbReference>
<dbReference type="InterPro" id="IPR027791">
    <property type="entry name" value="Galactosyl_T_C"/>
</dbReference>
<feature type="domain" description="Galactosyltransferase C-terminal" evidence="3">
    <location>
        <begin position="180"/>
        <end position="230"/>
    </location>
</feature>
<dbReference type="PANTHER" id="PTHR43685:SF3">
    <property type="entry name" value="SLR2126 PROTEIN"/>
    <property type="match status" value="1"/>
</dbReference>
<accession>A0A6V8LGF4</accession>
<protein>
    <recommendedName>
        <fullName evidence="6">Glycosyl transferase</fullName>
    </recommendedName>
</protein>